<name>A0ABQ9YHW5_9EUKA</name>
<dbReference type="Pfam" id="PF16415">
    <property type="entry name" value="CNOT1_CAF1_bind"/>
    <property type="match status" value="1"/>
</dbReference>
<dbReference type="Gene3D" id="1.25.40.840">
    <property type="entry name" value="CCR4-NOT transcription complex subunit 1 TTP binding domain"/>
    <property type="match status" value="1"/>
</dbReference>
<evidence type="ECO:0000313" key="7">
    <source>
        <dbReference type="Proteomes" id="UP001281761"/>
    </source>
</evidence>
<keyword evidence="3" id="KW-0472">Membrane</keyword>
<keyword evidence="3" id="KW-0812">Transmembrane</keyword>
<comment type="caution">
    <text evidence="6">The sequence shown here is derived from an EMBL/GenBank/DDBJ whole genome shotgun (WGS) entry which is preliminary data.</text>
</comment>
<evidence type="ECO:0000256" key="3">
    <source>
        <dbReference type="SAM" id="Phobius"/>
    </source>
</evidence>
<feature type="transmembrane region" description="Helical" evidence="3">
    <location>
        <begin position="551"/>
        <end position="573"/>
    </location>
</feature>
<dbReference type="PANTHER" id="PTHR13162">
    <property type="entry name" value="CCR4-NOT TRANSCRIPTION COMPLEX"/>
    <property type="match status" value="1"/>
</dbReference>
<protein>
    <submittedName>
        <fullName evidence="6">CCR4-NOT transcription complex subunit 1</fullName>
    </submittedName>
</protein>
<feature type="region of interest" description="Disordered" evidence="2">
    <location>
        <begin position="856"/>
        <end position="876"/>
    </location>
</feature>
<evidence type="ECO:0000259" key="4">
    <source>
        <dbReference type="Pfam" id="PF16415"/>
    </source>
</evidence>
<feature type="coiled-coil region" evidence="1">
    <location>
        <begin position="2125"/>
        <end position="2152"/>
    </location>
</feature>
<evidence type="ECO:0000259" key="5">
    <source>
        <dbReference type="Pfam" id="PF16417"/>
    </source>
</evidence>
<gene>
    <name evidence="6" type="ORF">BLNAU_1881</name>
</gene>
<feature type="region of interest" description="Disordered" evidence="2">
    <location>
        <begin position="1142"/>
        <end position="1221"/>
    </location>
</feature>
<feature type="compositionally biased region" description="Polar residues" evidence="2">
    <location>
        <begin position="1142"/>
        <end position="1156"/>
    </location>
</feature>
<proteinExistence type="predicted"/>
<keyword evidence="7" id="KW-1185">Reference proteome</keyword>
<dbReference type="Pfam" id="PF16417">
    <property type="entry name" value="CNOT1_TTP_bind"/>
    <property type="match status" value="1"/>
</dbReference>
<accession>A0ABQ9YHW5</accession>
<evidence type="ECO:0000313" key="6">
    <source>
        <dbReference type="EMBL" id="KAK2963347.1"/>
    </source>
</evidence>
<feature type="transmembrane region" description="Helical" evidence="3">
    <location>
        <begin position="585"/>
        <end position="602"/>
    </location>
</feature>
<keyword evidence="3" id="KW-1133">Transmembrane helix</keyword>
<dbReference type="PANTHER" id="PTHR13162:SF8">
    <property type="entry name" value="CCR4-NOT TRANSCRIPTION COMPLEX SUBUNIT 1"/>
    <property type="match status" value="1"/>
</dbReference>
<feature type="transmembrane region" description="Helical" evidence="3">
    <location>
        <begin position="508"/>
        <end position="531"/>
    </location>
</feature>
<feature type="compositionally biased region" description="Basic and acidic residues" evidence="2">
    <location>
        <begin position="1181"/>
        <end position="1197"/>
    </location>
</feature>
<feature type="compositionally biased region" description="Polar residues" evidence="2">
    <location>
        <begin position="1169"/>
        <end position="1180"/>
    </location>
</feature>
<dbReference type="InterPro" id="IPR032191">
    <property type="entry name" value="CNOT1_CAF1_bind"/>
</dbReference>
<dbReference type="InterPro" id="IPR032193">
    <property type="entry name" value="CNOT1_TTP_bind"/>
</dbReference>
<sequence length="3654" mass="414241">MEPAIDRTALLSALEGISSTAQADHGELTATAQQLFGSFFDAIDPCTSLLMTFQALLFAPSLTTHAVFHRFTLTLQEKKHLVDSHFVSLLLTQFIFDIRKKRLSVTSNSDQETLSTVLSNTQTIITGMIAYLHPAHPISVSILAAMSSQINGNVFPLPPGFLQNPEHLPETLVPNASTDSFPPIEQPSHHFSWESIIAGFNTPTFFIQNRFEFEYLHFFLRTLHATQCRFNDTQPIAMPAFPIASLLTINNHTSGHIFTDPFELDHSVPPSTRPLPHLNIWKNTYAQVSLIDGMIASSLASKSTIPQFTSLKLVDTAEEINNQTPNFESTTYSFVGGHVICGHTFSIIKQDTDANTHQNADKHNEKEQPHVGIVDLYRTLLAILHAPTFPSISNPLSTHTSAVILNMLKQAALQSPFYTIYSILFSQFSPVKDTQRKHIESLALASALPLSTYFNSLQGTFIADTFTLVFTYPILTALQSPLFANDTRTYLSTLPNWMVNFTDFLSPLITPVFSLFPEAMAIIMLQMLYTLPLSTPPPPSLIPPTLVPSNVLLFVPSPASALFASLLFHQPFLDTLLQQTPSKHTIFFILIIVSVSCMPYFSSPQPRHIIPSLRSTTIRGFFTTSLQRLFTFEQDSHFGLFDQFINSALTVIKDRIVPFLVVPYSTPPDDEDVTSWIVQNESEIIAFDAGNILDDFPPLRDDNPQLTLAVDSLTFDVCMCNISEDTDLGFPFCPMLHGKAVKWLLQLICRCYQWLPETTAEEFTVSLQPFFNLNKHPLLHTPPELVTHVKAGKAERDAYFKEHPSPFPEQPLNDISMPLFLPPDTEPPLASAFPLPPTPSSHSHYSLHIPPSPPGIHISLDVPDPRPNDPPNSNRNWQFDTEPAEVTAFDSIPEAVLAEAEGLIASYFNDQRSAEDFARLLAKWKGTDETGPIRASDSSLPINPNSPASRHQTYALIIQQLLNELNFILTYADANMRRLADLFGHLLLEGSLSTKDQDYLLSRVLDMLAKPVTEKEFHFGYGIMQRMLPKIMDFPHFCVRLVQLETVKSVQPSFIQSIEERLTRCSNRIAQEAQKYAQDHLDKLQEAKKYPQHTTNPTPKDEHMFNGPQFHVDEPLMEEDHPSKIEASLPKPSTTIAQVLQGKTQPTLQSQVTRPQPVTPKQIVFPATPHSSNSPRQTEPSPRKPKQEAEKPKEKIHYHSFVPQSQRAISPSSTVQTLDPSGFPDVPRPHQPALSIPPPHTIVGIAESLKTKQDSNSLLADPTDQVRQSPQSVPSLVCTTLGIDPKGVLLSSIRDRMAVCLSQARHAKLVALVNSMTEDNATEKARQLTETVLKDSDFYEYFAIYIVYLRIAKEENHIHAYSLFVNATNSFAIRKQVEKESLMAAKVLLSTPLKGDKFAEADFRQEQLFDTVEKKQLKNLGEFIGDFMIRHNRPIPASQLNPKNLLYAAFQRNKLSVVLPFICNILKYAPQSVVFAKIQQPWLMSIMTVINELSRVNFKQQLMFVVDEFAAQMSPLISNSETSTTAEFLSHFPVVRSNLGKYPLLYSWQTTNDFIPSSLESAIKKHLVAYEHNVTLWLTILSRDPLQPLTQEDLQFLDAHDNKYSLPQDQSMSHGLPFDKRLTDLLNPDYPKDLTTTRLCVDKSQHSLLINLPTPIHKIRVPIPQQIFTTNIRLHLQSCTEEAMQTAYTNCFSYICEKTYRITFSVVLQLIFRDSAFSVWPDPHSFTRSAYLKEKMKAAMGGTEMTQQKSITPREIMTDLVMEEVEKVTALWAYSFATQYLFSRTSPLITNKLETFYPGLGEHKTNVKDFLINSMVDDYIYLMTDLVVHNVISRLEPFIQDQVKYRQHLQEQFGGVPESFRRDLELSMRKTNTFFDPSRGRLSQMTSIPSELVPLGARPFAFNDPTPRAPAFNASVAILPSSLNSMLHQELRQFLPTWPFSNTGRALHLNIIPMSILLAFHSPIVRDRFSLLPSLPKLTWTKPKMDLDCFPPLCPALPPIPSSKEPFRIKRSVYVLTLKKIIDLAVDKYTLWASHYQALLFRVLLCISAFACHLTDRLLVDREAKLPKTIPEGKVQGLVNELKQVIRQFHEERSTGLTDIQESPSLKQLREISIPSVVASSLYSKENLKHSADKLLKQIEIANNDLALLMTQFPKLIGRDLPQLTQNLCEHANTIFNDTVAQQYPDITPAPLAHPLFLESIQMMISELEHQVLVDCVKTVTDILFNGPPPYISIFHAPPSSSLSFILNTNMTWPWPNEIPLRMKPFQNVPYRPLSTAVVEYAQVDESDPTKLPYSIIPPDSIFPNIERLGQSNNQNEYHKLLADHVQTKFTNVFQETLELCENDDVSDPNFKDGKAMFQFIFTSFSKPVQRHEGEEDFIRRLRLLRFIPSFIRLPSQHVFEDNKSHTALRDMLRSPDANSPDDLSLILGTVPPSTEYFPYAARDIFFDHLFEVLEMFNSYHPHTTRICLENSVIASIVSPNFMTMMISPTIPPVCSTLTFPTHPTLGSQPPLDFWPPSLPTSIPRVVTLSLHSAYSTAFMNQQHLHQSFFLFSLFDKNYANAKTIFHVLTEIVRQAWRAAFYTKAVGDEEEINEVEYLVPPTHDGLIYNTPGDKSILGVFNRILLAHKEKSGTLRSIPFVIDKPSVTQLFERVSLNTETKTARVRPVAVVIVPEMTRHLIGLFDVLRSFLSLVIEDPRLKKGRPAAPDQPPRIIQPSVSPDPKFLSSLPLPPLPQPQEIVPSATLLGMAELFDLMSLIIADWKTISPFIRFTAIISTTSANPINDRGDISRVLAADTVELVEKGPFTAPQIQQCVAFHNLQKDHQQLLNQQFKESIALPVGSLIRQFDNILVRDFSILVRQGHSLVASHRTPIVTMKNNEIIATSDPLAFNRVRNYKQTYFIRDAIHADFTKRIRVHCERLQLQCKDQFRRLRMVQSKIDFEGFLQGFNNIVTLLHDPSTKMKEMDVIIPWVHSVKDTFFRIDALELSFVALTRFTIQRINFFSQETKIPGNTEEQKKESTNKLTLYLLAFMTIFRLILSLYITTALKTVPNRSYADTLSPEENYVVYICKVALSLFADMANSLTFVSPEQGMQESDTLSIIIPRVVSVISEEMRKCLCVEETMATRRITLELDFLAVSKGGEPLHFVKSAYRQAKIAIASDSINQQKDNNTHFHAPPSFEAFRADRLNLEVISLLKEFVMLFMTQHLHLFCQVISSVHLVCHLGLPSYITIDTNREKPQPALIQLYTDSVPWTVLMDILLRMIDQLRTIYTRVLEQICAANKIHPSQLTTQQKQAAFQEPILATFYKSLVWVVKILSDRSPEFICVQSPRLLSFIEFDPMGELRIIISNTPSCKEAIIPTRPLSSWDAEIIDHERAPRVKEGEEPKESDFRKIRDRTSLGFGCYVNVWYETVLRMHYKEQNQMDLIEHIHKLLQSKKGDILPFFTPDGLMNENRRALKDAIINTIKLPNVVGHFVTYIASYSARGYQHFLIHEAQAPPNEVLHTHILECPHALNSILFIYMLWEDPRIPQANPHILAALINLLTTPSALCTFASYTIFFLLLRGDVQTLFEQDTMISRDKPATMLYPQLPIQPHSEQNAQCIVEALVNKQHLTRPQNPYGLAAVIDTIITRTSAFDAPYFTDLRQNIPNPLQH</sequence>
<dbReference type="InterPro" id="IPR038535">
    <property type="entry name" value="CNOT1_TTP_bind_sf"/>
</dbReference>
<feature type="domain" description="CCR4-NOT transcription complex subunit 1 CAF1-binding" evidence="4">
    <location>
        <begin position="1306"/>
        <end position="1523"/>
    </location>
</feature>
<evidence type="ECO:0000256" key="2">
    <source>
        <dbReference type="SAM" id="MobiDB-lite"/>
    </source>
</evidence>
<organism evidence="6 7">
    <name type="scientific">Blattamonas nauphoetae</name>
    <dbReference type="NCBI Taxonomy" id="2049346"/>
    <lineage>
        <taxon>Eukaryota</taxon>
        <taxon>Metamonada</taxon>
        <taxon>Preaxostyla</taxon>
        <taxon>Oxymonadida</taxon>
        <taxon>Blattamonas</taxon>
    </lineage>
</organism>
<dbReference type="InterPro" id="IPR040398">
    <property type="entry name" value="Not1"/>
</dbReference>
<reference evidence="6 7" key="1">
    <citation type="journal article" date="2022" name="bioRxiv">
        <title>Genomics of Preaxostyla Flagellates Illuminates Evolutionary Transitions and the Path Towards Mitochondrial Loss.</title>
        <authorList>
            <person name="Novak L.V.F."/>
            <person name="Treitli S.C."/>
            <person name="Pyrih J."/>
            <person name="Halakuc P."/>
            <person name="Pipaliya S.V."/>
            <person name="Vacek V."/>
            <person name="Brzon O."/>
            <person name="Soukal P."/>
            <person name="Eme L."/>
            <person name="Dacks J.B."/>
            <person name="Karnkowska A."/>
            <person name="Elias M."/>
            <person name="Hampl V."/>
        </authorList>
    </citation>
    <scope>NUCLEOTIDE SEQUENCE [LARGE SCALE GENOMIC DNA]</scope>
    <source>
        <strain evidence="6">NAU3</strain>
        <tissue evidence="6">Gut</tissue>
    </source>
</reference>
<dbReference type="Proteomes" id="UP001281761">
    <property type="component" value="Unassembled WGS sequence"/>
</dbReference>
<keyword evidence="1" id="KW-0175">Coiled coil</keyword>
<dbReference type="EMBL" id="JARBJD010000007">
    <property type="protein sequence ID" value="KAK2963347.1"/>
    <property type="molecule type" value="Genomic_DNA"/>
</dbReference>
<evidence type="ECO:0000256" key="1">
    <source>
        <dbReference type="SAM" id="Coils"/>
    </source>
</evidence>
<feature type="region of interest" description="Disordered" evidence="2">
    <location>
        <begin position="1086"/>
        <end position="1108"/>
    </location>
</feature>
<feature type="compositionally biased region" description="Polar residues" evidence="2">
    <location>
        <begin position="1202"/>
        <end position="1219"/>
    </location>
</feature>
<feature type="domain" description="CCR4-NOT transcription complex subunit 1 TTP binding" evidence="5">
    <location>
        <begin position="951"/>
        <end position="1063"/>
    </location>
</feature>
<dbReference type="Gene3D" id="1.25.40.180">
    <property type="match status" value="1"/>
</dbReference>